<dbReference type="InterPro" id="IPR037066">
    <property type="entry name" value="Plug_dom_sf"/>
</dbReference>
<feature type="chain" id="PRO_5045488839" evidence="6">
    <location>
        <begin position="34"/>
        <end position="906"/>
    </location>
</feature>
<evidence type="ECO:0000259" key="8">
    <source>
        <dbReference type="Pfam" id="PF07715"/>
    </source>
</evidence>
<accession>A0ABU1XXS1</accession>
<protein>
    <submittedName>
        <fullName evidence="9">TonB-dependent receptor</fullName>
    </submittedName>
</protein>
<feature type="signal peptide" evidence="6">
    <location>
        <begin position="1"/>
        <end position="33"/>
    </location>
</feature>
<gene>
    <name evidence="9" type="ORF">J2W68_002296</name>
</gene>
<comment type="subcellular location">
    <subcellularLocation>
        <location evidence="1 4">Cell outer membrane</location>
    </subcellularLocation>
</comment>
<name>A0ABU1XXS1_9GAMM</name>
<dbReference type="PANTHER" id="PTHR40980">
    <property type="entry name" value="PLUG DOMAIN-CONTAINING PROTEIN"/>
    <property type="match status" value="1"/>
</dbReference>
<dbReference type="EMBL" id="JAVDWO010000008">
    <property type="protein sequence ID" value="MDR7193559.1"/>
    <property type="molecule type" value="Genomic_DNA"/>
</dbReference>
<feature type="compositionally biased region" description="Low complexity" evidence="5">
    <location>
        <begin position="52"/>
        <end position="63"/>
    </location>
</feature>
<evidence type="ECO:0000259" key="7">
    <source>
        <dbReference type="Pfam" id="PF00593"/>
    </source>
</evidence>
<keyword evidence="9" id="KW-0675">Receptor</keyword>
<dbReference type="Gene3D" id="2.170.130.10">
    <property type="entry name" value="TonB-dependent receptor, plug domain"/>
    <property type="match status" value="1"/>
</dbReference>
<dbReference type="RefSeq" id="WP_310235913.1">
    <property type="nucleotide sequence ID" value="NZ_JAVDWO010000008.1"/>
</dbReference>
<dbReference type="NCBIfam" id="TIGR01782">
    <property type="entry name" value="TonB-Xanth-Caul"/>
    <property type="match status" value="1"/>
</dbReference>
<evidence type="ECO:0000256" key="2">
    <source>
        <dbReference type="ARBA" id="ARBA00023136"/>
    </source>
</evidence>
<sequence>MTSAPDPHARTRTRHRMAMATLAAAILATPVFAQTSPAPVCDPDAPIPGCTPADADAPSNAPATEDASVDTLDAVQVRGVRASVAGALDAKRASPQITDSIVAEDIGKLPDNSVAAAMQRITGVQVARGGAEVGTVLVRGLPNVVTTLNGRNIFTTTGRGVALADIPADQLQQVDVYKTSGAEQIEGGIAGAVDIRLRRPFDFEDDSTVAGSVSSLYADQARETATNGSLTGSTQWDTGVGRMGVLGTVSYQETPYLESNTFHGTYDRVENPLDPSRQILVPYNAGNLQAQGLRRRKAANVAFQWQPSERTELWADGFYTGYRNRPRVNYWMPFPGSLSPQNTEALSTRPGTDILQRIELRDSDVLSSTQAHENSSDTWQAALGGSWKGERLKLSTELAYTYSESDNRSMVLDANTTVPRLIVDSSDGVPFTSATNADGSAVDVTDPSAYLLSQYYDSWSRQEGDEWAWRGDANFAFDSGIVSSIDAGVRLARRQASNIGGDPGAQDNLSGAAIRMSDIPGLSQLSPGNILDGDRDVGIHRWVGANRDFLLGNTALIRQAMGQSPERPGANPAMYFDNREDNDAAYVQANYGFTLGSIPVDGRLGVRHVRLERALNGTSLVDGVETPVQNTSVRTEWLPSFSANLSLREDLMLRVSHSQSVSLPQFADLNPQLALFESTDTLPARGSGGNPDLAPVESKNFDASLEWYFQDNALLSLAAFHRDVDGYVQIYAEDERIDGTTYQITRPRNTGSGTLRGVEVGYTQFYDFLPGALSGLGTQLNATWIDAEAESPDGVMQPLANVSRRAWNAVLMYEYEAFSARLAYNWRDDYAVSFSASGDQPSEVFHGPETFVDLALNYAMDDNITVFMEATNLLGSKTHNYFGSPEFLRDRASPERTYMLGVRFRL</sequence>
<keyword evidence="10" id="KW-1185">Reference proteome</keyword>
<keyword evidence="2 4" id="KW-0472">Membrane</keyword>
<dbReference type="SUPFAM" id="SSF56935">
    <property type="entry name" value="Porins"/>
    <property type="match status" value="1"/>
</dbReference>
<evidence type="ECO:0000313" key="10">
    <source>
        <dbReference type="Proteomes" id="UP001256588"/>
    </source>
</evidence>
<dbReference type="CDD" id="cd01347">
    <property type="entry name" value="ligand_gated_channel"/>
    <property type="match status" value="1"/>
</dbReference>
<dbReference type="InterPro" id="IPR012910">
    <property type="entry name" value="Plug_dom"/>
</dbReference>
<feature type="domain" description="TonB-dependent receptor-like beta-barrel" evidence="7">
    <location>
        <begin position="430"/>
        <end position="873"/>
    </location>
</feature>
<evidence type="ECO:0000256" key="6">
    <source>
        <dbReference type="SAM" id="SignalP"/>
    </source>
</evidence>
<evidence type="ECO:0000256" key="5">
    <source>
        <dbReference type="SAM" id="MobiDB-lite"/>
    </source>
</evidence>
<keyword evidence="6" id="KW-0732">Signal</keyword>
<evidence type="ECO:0000256" key="1">
    <source>
        <dbReference type="ARBA" id="ARBA00004442"/>
    </source>
</evidence>
<feature type="region of interest" description="Disordered" evidence="5">
    <location>
        <begin position="43"/>
        <end position="67"/>
    </location>
</feature>
<organism evidence="9 10">
    <name type="scientific">Luteimonas terrae</name>
    <dbReference type="NCBI Taxonomy" id="1530191"/>
    <lineage>
        <taxon>Bacteria</taxon>
        <taxon>Pseudomonadati</taxon>
        <taxon>Pseudomonadota</taxon>
        <taxon>Gammaproteobacteria</taxon>
        <taxon>Lysobacterales</taxon>
        <taxon>Lysobacteraceae</taxon>
        <taxon>Luteimonas</taxon>
    </lineage>
</organism>
<dbReference type="InterPro" id="IPR000531">
    <property type="entry name" value="Beta-barrel_TonB"/>
</dbReference>
<dbReference type="InterPro" id="IPR036942">
    <property type="entry name" value="Beta-barrel_TonB_sf"/>
</dbReference>
<evidence type="ECO:0000313" key="9">
    <source>
        <dbReference type="EMBL" id="MDR7193559.1"/>
    </source>
</evidence>
<evidence type="ECO:0000256" key="3">
    <source>
        <dbReference type="ARBA" id="ARBA00023237"/>
    </source>
</evidence>
<dbReference type="Pfam" id="PF00593">
    <property type="entry name" value="TonB_dep_Rec_b-barrel"/>
    <property type="match status" value="1"/>
</dbReference>
<dbReference type="Pfam" id="PF07715">
    <property type="entry name" value="Plug"/>
    <property type="match status" value="1"/>
</dbReference>
<dbReference type="Gene3D" id="2.40.170.20">
    <property type="entry name" value="TonB-dependent receptor, beta-barrel domain"/>
    <property type="match status" value="1"/>
</dbReference>
<evidence type="ECO:0000256" key="4">
    <source>
        <dbReference type="RuleBase" id="RU003357"/>
    </source>
</evidence>
<dbReference type="Proteomes" id="UP001256588">
    <property type="component" value="Unassembled WGS sequence"/>
</dbReference>
<keyword evidence="4" id="KW-0798">TonB box</keyword>
<comment type="similarity">
    <text evidence="4">Belongs to the TonB-dependent receptor family.</text>
</comment>
<reference evidence="9 10" key="1">
    <citation type="submission" date="2023-07" db="EMBL/GenBank/DDBJ databases">
        <title>Sorghum-associated microbial communities from plants grown in Nebraska, USA.</title>
        <authorList>
            <person name="Schachtman D."/>
        </authorList>
    </citation>
    <scope>NUCLEOTIDE SEQUENCE [LARGE SCALE GENOMIC DNA]</scope>
    <source>
        <strain evidence="9 10">4099</strain>
    </source>
</reference>
<dbReference type="PANTHER" id="PTHR40980:SF3">
    <property type="entry name" value="TONB-DEPENDENT RECEPTOR-LIKE BETA-BARREL DOMAIN-CONTAINING PROTEIN"/>
    <property type="match status" value="1"/>
</dbReference>
<feature type="domain" description="TonB-dependent receptor plug" evidence="8">
    <location>
        <begin position="91"/>
        <end position="191"/>
    </location>
</feature>
<keyword evidence="3" id="KW-0998">Cell outer membrane</keyword>
<proteinExistence type="inferred from homology"/>
<comment type="caution">
    <text evidence="9">The sequence shown here is derived from an EMBL/GenBank/DDBJ whole genome shotgun (WGS) entry which is preliminary data.</text>
</comment>
<dbReference type="InterPro" id="IPR010104">
    <property type="entry name" value="TonB_rcpt_bac"/>
</dbReference>